<sequence length="90" mass="9825">MDVRDVCFQSTRDVSESVCFQSTRDVSESVCFQSIRDVSKSVLGLKGPGLYLQKSAPISSGSIPLEILVEVVWRFVGIRGRSSISAIRSA</sequence>
<accession>A0AAW2R0M9</accession>
<protein>
    <submittedName>
        <fullName evidence="1">Uncharacterized protein</fullName>
    </submittedName>
</protein>
<name>A0AAW2R0M9_SESRA</name>
<reference evidence="1" key="2">
    <citation type="journal article" date="2024" name="Plant">
        <title>Genomic evolution and insights into agronomic trait innovations of Sesamum species.</title>
        <authorList>
            <person name="Miao H."/>
            <person name="Wang L."/>
            <person name="Qu L."/>
            <person name="Liu H."/>
            <person name="Sun Y."/>
            <person name="Le M."/>
            <person name="Wang Q."/>
            <person name="Wei S."/>
            <person name="Zheng Y."/>
            <person name="Lin W."/>
            <person name="Duan Y."/>
            <person name="Cao H."/>
            <person name="Xiong S."/>
            <person name="Wang X."/>
            <person name="Wei L."/>
            <person name="Li C."/>
            <person name="Ma Q."/>
            <person name="Ju M."/>
            <person name="Zhao R."/>
            <person name="Li G."/>
            <person name="Mu C."/>
            <person name="Tian Q."/>
            <person name="Mei H."/>
            <person name="Zhang T."/>
            <person name="Gao T."/>
            <person name="Zhang H."/>
        </authorList>
    </citation>
    <scope>NUCLEOTIDE SEQUENCE</scope>
    <source>
        <strain evidence="1">G02</strain>
    </source>
</reference>
<proteinExistence type="predicted"/>
<comment type="caution">
    <text evidence="1">The sequence shown here is derived from an EMBL/GenBank/DDBJ whole genome shotgun (WGS) entry which is preliminary data.</text>
</comment>
<dbReference type="AlphaFoldDB" id="A0AAW2R0M9"/>
<gene>
    <name evidence="1" type="ORF">Sradi_3254100</name>
</gene>
<dbReference type="EMBL" id="JACGWJ010000014">
    <property type="protein sequence ID" value="KAL0373384.1"/>
    <property type="molecule type" value="Genomic_DNA"/>
</dbReference>
<reference evidence="1" key="1">
    <citation type="submission" date="2020-06" db="EMBL/GenBank/DDBJ databases">
        <authorList>
            <person name="Li T."/>
            <person name="Hu X."/>
            <person name="Zhang T."/>
            <person name="Song X."/>
            <person name="Zhang H."/>
            <person name="Dai N."/>
            <person name="Sheng W."/>
            <person name="Hou X."/>
            <person name="Wei L."/>
        </authorList>
    </citation>
    <scope>NUCLEOTIDE SEQUENCE</scope>
    <source>
        <strain evidence="1">G02</strain>
        <tissue evidence="1">Leaf</tissue>
    </source>
</reference>
<organism evidence="1">
    <name type="scientific">Sesamum radiatum</name>
    <name type="common">Black benniseed</name>
    <dbReference type="NCBI Taxonomy" id="300843"/>
    <lineage>
        <taxon>Eukaryota</taxon>
        <taxon>Viridiplantae</taxon>
        <taxon>Streptophyta</taxon>
        <taxon>Embryophyta</taxon>
        <taxon>Tracheophyta</taxon>
        <taxon>Spermatophyta</taxon>
        <taxon>Magnoliopsida</taxon>
        <taxon>eudicotyledons</taxon>
        <taxon>Gunneridae</taxon>
        <taxon>Pentapetalae</taxon>
        <taxon>asterids</taxon>
        <taxon>lamiids</taxon>
        <taxon>Lamiales</taxon>
        <taxon>Pedaliaceae</taxon>
        <taxon>Sesamum</taxon>
    </lineage>
</organism>
<evidence type="ECO:0000313" key="1">
    <source>
        <dbReference type="EMBL" id="KAL0373384.1"/>
    </source>
</evidence>